<protein>
    <submittedName>
        <fullName evidence="2">Uncharacterized protein</fullName>
    </submittedName>
</protein>
<dbReference type="HOGENOM" id="CLU_2006782_0_0_1"/>
<organism evidence="2 3">
    <name type="scientific">Strigamia maritima</name>
    <name type="common">European centipede</name>
    <name type="synonym">Geophilus maritimus</name>
    <dbReference type="NCBI Taxonomy" id="126957"/>
    <lineage>
        <taxon>Eukaryota</taxon>
        <taxon>Metazoa</taxon>
        <taxon>Ecdysozoa</taxon>
        <taxon>Arthropoda</taxon>
        <taxon>Myriapoda</taxon>
        <taxon>Chilopoda</taxon>
        <taxon>Pleurostigmophora</taxon>
        <taxon>Geophilomorpha</taxon>
        <taxon>Linotaeniidae</taxon>
        <taxon>Strigamia</taxon>
    </lineage>
</organism>
<reference evidence="3" key="1">
    <citation type="submission" date="2011-05" db="EMBL/GenBank/DDBJ databases">
        <authorList>
            <person name="Richards S.R."/>
            <person name="Qu J."/>
            <person name="Jiang H."/>
            <person name="Jhangiani S.N."/>
            <person name="Agravi P."/>
            <person name="Goodspeed R."/>
            <person name="Gross S."/>
            <person name="Mandapat C."/>
            <person name="Jackson L."/>
            <person name="Mathew T."/>
            <person name="Pu L."/>
            <person name="Thornton R."/>
            <person name="Saada N."/>
            <person name="Wilczek-Boney K.B."/>
            <person name="Lee S."/>
            <person name="Kovar C."/>
            <person name="Wu Y."/>
            <person name="Scherer S.E."/>
            <person name="Worley K.C."/>
            <person name="Muzny D.M."/>
            <person name="Gibbs R."/>
        </authorList>
    </citation>
    <scope>NUCLEOTIDE SEQUENCE</scope>
    <source>
        <strain evidence="3">Brora</strain>
    </source>
</reference>
<keyword evidence="1" id="KW-0472">Membrane</keyword>
<evidence type="ECO:0000256" key="1">
    <source>
        <dbReference type="SAM" id="Phobius"/>
    </source>
</evidence>
<reference evidence="2" key="2">
    <citation type="submission" date="2015-02" db="UniProtKB">
        <authorList>
            <consortium name="EnsemblMetazoa"/>
        </authorList>
    </citation>
    <scope>IDENTIFICATION</scope>
</reference>
<accession>T1J501</accession>
<dbReference type="EnsemblMetazoa" id="SMAR008698-RA">
    <property type="protein sequence ID" value="SMAR008698-PA"/>
    <property type="gene ID" value="SMAR008698"/>
</dbReference>
<dbReference type="EMBL" id="JH431850">
    <property type="status" value="NOT_ANNOTATED_CDS"/>
    <property type="molecule type" value="Genomic_DNA"/>
</dbReference>
<sequence>MTNVIFYLTGCGDWRQSQTLMVRKEALGRECVGVRESCPLGKRLIDERDVKLKFIKFGFISVLFVSSLFLYRLLLHVTTVTPLPNLQIRNNWTFRPQQLSSGFMFYCREPFDPFMSAASNEVST</sequence>
<keyword evidence="1" id="KW-1133">Transmembrane helix</keyword>
<dbReference type="Proteomes" id="UP000014500">
    <property type="component" value="Unassembled WGS sequence"/>
</dbReference>
<evidence type="ECO:0000313" key="2">
    <source>
        <dbReference type="EnsemblMetazoa" id="SMAR008698-PA"/>
    </source>
</evidence>
<keyword evidence="1" id="KW-0812">Transmembrane</keyword>
<dbReference type="AlphaFoldDB" id="T1J501"/>
<name>T1J501_STRMM</name>
<keyword evidence="3" id="KW-1185">Reference proteome</keyword>
<proteinExistence type="predicted"/>
<feature type="transmembrane region" description="Helical" evidence="1">
    <location>
        <begin position="54"/>
        <end position="74"/>
    </location>
</feature>
<evidence type="ECO:0000313" key="3">
    <source>
        <dbReference type="Proteomes" id="UP000014500"/>
    </source>
</evidence>